<dbReference type="OMA" id="AVHIKAD"/>
<accession>L1IJ23</accession>
<reference evidence="14" key="2">
    <citation type="submission" date="2012-11" db="EMBL/GenBank/DDBJ databases">
        <authorList>
            <person name="Kuo A."/>
            <person name="Curtis B.A."/>
            <person name="Tanifuji G."/>
            <person name="Burki F."/>
            <person name="Gruber A."/>
            <person name="Irimia M."/>
            <person name="Maruyama S."/>
            <person name="Arias M.C."/>
            <person name="Ball S.G."/>
            <person name="Gile G.H."/>
            <person name="Hirakawa Y."/>
            <person name="Hopkins J.F."/>
            <person name="Rensing S.A."/>
            <person name="Schmutz J."/>
            <person name="Symeonidi A."/>
            <person name="Elias M."/>
            <person name="Eveleigh R.J."/>
            <person name="Herman E.K."/>
            <person name="Klute M.J."/>
            <person name="Nakayama T."/>
            <person name="Obornik M."/>
            <person name="Reyes-Prieto A."/>
            <person name="Armbrust E.V."/>
            <person name="Aves S.J."/>
            <person name="Beiko R.G."/>
            <person name="Coutinho P."/>
            <person name="Dacks J.B."/>
            <person name="Durnford D.G."/>
            <person name="Fast N.M."/>
            <person name="Green B.R."/>
            <person name="Grisdale C."/>
            <person name="Hempe F."/>
            <person name="Henrissat B."/>
            <person name="Hoppner M.P."/>
            <person name="Ishida K.-I."/>
            <person name="Kim E."/>
            <person name="Koreny L."/>
            <person name="Kroth P.G."/>
            <person name="Liu Y."/>
            <person name="Malik S.-B."/>
            <person name="Maier U.G."/>
            <person name="McRose D."/>
            <person name="Mock T."/>
            <person name="Neilson J.A."/>
            <person name="Onodera N.T."/>
            <person name="Poole A.M."/>
            <person name="Pritham E.J."/>
            <person name="Richards T.A."/>
            <person name="Rocap G."/>
            <person name="Roy S.W."/>
            <person name="Sarai C."/>
            <person name="Schaack S."/>
            <person name="Shirato S."/>
            <person name="Slamovits C.H."/>
            <person name="Spencer D.F."/>
            <person name="Suzuki S."/>
            <person name="Worden A.Z."/>
            <person name="Zauner S."/>
            <person name="Barry K."/>
            <person name="Bell C."/>
            <person name="Bharti A.K."/>
            <person name="Crow J.A."/>
            <person name="Grimwood J."/>
            <person name="Kramer R."/>
            <person name="Lindquist E."/>
            <person name="Lucas S."/>
            <person name="Salamov A."/>
            <person name="McFadden G.I."/>
            <person name="Lane C.E."/>
            <person name="Keeling P.J."/>
            <person name="Gray M.W."/>
            <person name="Grigoriev I.V."/>
            <person name="Archibald J.M."/>
        </authorList>
    </citation>
    <scope>NUCLEOTIDE SEQUENCE</scope>
    <source>
        <strain evidence="14">CCMP2712</strain>
    </source>
</reference>
<evidence type="ECO:0000259" key="10">
    <source>
        <dbReference type="PROSITE" id="PS51192"/>
    </source>
</evidence>
<dbReference type="Pfam" id="PF00270">
    <property type="entry name" value="DEAD"/>
    <property type="match status" value="1"/>
</dbReference>
<feature type="compositionally biased region" description="Acidic residues" evidence="9">
    <location>
        <begin position="227"/>
        <end position="242"/>
    </location>
</feature>
<dbReference type="EC" id="3.6.4.13" evidence="8"/>
<dbReference type="OrthoDB" id="422663at2759"/>
<keyword evidence="2 7" id="KW-0547">Nucleotide-binding</keyword>
<feature type="domain" description="Helicase C-terminal" evidence="11">
    <location>
        <begin position="265"/>
        <end position="418"/>
    </location>
</feature>
<evidence type="ECO:0000256" key="5">
    <source>
        <dbReference type="ARBA" id="ARBA00022840"/>
    </source>
</evidence>
<dbReference type="HOGENOM" id="CLU_003041_26_2_1"/>
<dbReference type="InterPro" id="IPR001650">
    <property type="entry name" value="Helicase_C-like"/>
</dbReference>
<comment type="subcellular location">
    <subcellularLocation>
        <location evidence="1">Plastid</location>
        <location evidence="1">Chloroplast</location>
    </subcellularLocation>
</comment>
<dbReference type="Pfam" id="PF13959">
    <property type="entry name" value="CTE_SPB4"/>
    <property type="match status" value="1"/>
</dbReference>
<dbReference type="AlphaFoldDB" id="L1IJ23"/>
<dbReference type="PANTHER" id="PTHR24031">
    <property type="entry name" value="RNA HELICASE"/>
    <property type="match status" value="1"/>
</dbReference>
<dbReference type="SMART" id="SM00490">
    <property type="entry name" value="HELICc"/>
    <property type="match status" value="1"/>
</dbReference>
<dbReference type="InterPro" id="IPR011545">
    <property type="entry name" value="DEAD/DEAH_box_helicase_dom"/>
</dbReference>
<dbReference type="PROSITE" id="PS51194">
    <property type="entry name" value="HELICASE_CTER"/>
    <property type="match status" value="1"/>
</dbReference>
<evidence type="ECO:0000256" key="7">
    <source>
        <dbReference type="RuleBase" id="RU000492"/>
    </source>
</evidence>
<dbReference type="SMART" id="SM01178">
    <property type="entry name" value="DUF4217"/>
    <property type="match status" value="1"/>
</dbReference>
<proteinExistence type="inferred from homology"/>
<dbReference type="PROSITE" id="PS00039">
    <property type="entry name" value="DEAD_ATP_HELICASE"/>
    <property type="match status" value="1"/>
</dbReference>
<dbReference type="InterPro" id="IPR000629">
    <property type="entry name" value="RNA-helicase_DEAD-box_CS"/>
</dbReference>
<dbReference type="STRING" id="905079.L1IJ23"/>
<name>L1IJ23_GUITC</name>
<comment type="function">
    <text evidence="8">RNA helicase.</text>
</comment>
<dbReference type="eggNOG" id="KOG0348">
    <property type="taxonomic scope" value="Eukaryota"/>
</dbReference>
<dbReference type="RefSeq" id="XP_005823221.1">
    <property type="nucleotide sequence ID" value="XM_005823164.1"/>
</dbReference>
<keyword evidence="4 7" id="KW-0347">Helicase</keyword>
<keyword evidence="5 7" id="KW-0067">ATP-binding</keyword>
<dbReference type="Pfam" id="PF00271">
    <property type="entry name" value="Helicase_C"/>
    <property type="match status" value="1"/>
</dbReference>
<evidence type="ECO:0000259" key="11">
    <source>
        <dbReference type="PROSITE" id="PS51194"/>
    </source>
</evidence>
<dbReference type="InterPro" id="IPR027417">
    <property type="entry name" value="P-loop_NTPase"/>
</dbReference>
<feature type="non-terminal residue" evidence="12">
    <location>
        <position position="494"/>
    </location>
</feature>
<dbReference type="GO" id="GO:0003723">
    <property type="term" value="F:RNA binding"/>
    <property type="evidence" value="ECO:0007669"/>
    <property type="project" value="UniProtKB-UniRule"/>
</dbReference>
<feature type="non-terminal residue" evidence="12">
    <location>
        <position position="1"/>
    </location>
</feature>
<keyword evidence="14" id="KW-1185">Reference proteome</keyword>
<comment type="domain">
    <text evidence="8">The Q motif is unique to and characteristic of the DEAD box family of RNA helicases and controls ATP binding and hydrolysis.</text>
</comment>
<dbReference type="Gene3D" id="3.40.50.300">
    <property type="entry name" value="P-loop containing nucleotide triphosphate hydrolases"/>
    <property type="match status" value="2"/>
</dbReference>
<dbReference type="KEGG" id="gtt:GUITHDRAFT_48109"/>
<evidence type="ECO:0000256" key="9">
    <source>
        <dbReference type="SAM" id="MobiDB-lite"/>
    </source>
</evidence>
<dbReference type="Proteomes" id="UP000011087">
    <property type="component" value="Unassembled WGS sequence"/>
</dbReference>
<dbReference type="GO" id="GO:0003724">
    <property type="term" value="F:RNA helicase activity"/>
    <property type="evidence" value="ECO:0007669"/>
    <property type="project" value="UniProtKB-EC"/>
</dbReference>
<evidence type="ECO:0000256" key="2">
    <source>
        <dbReference type="ARBA" id="ARBA00022741"/>
    </source>
</evidence>
<evidence type="ECO:0000256" key="4">
    <source>
        <dbReference type="ARBA" id="ARBA00022806"/>
    </source>
</evidence>
<dbReference type="InterPro" id="IPR014001">
    <property type="entry name" value="Helicase_ATP-bd"/>
</dbReference>
<organism evidence="12">
    <name type="scientific">Guillardia theta (strain CCMP2712)</name>
    <name type="common">Cryptophyte</name>
    <dbReference type="NCBI Taxonomy" id="905079"/>
    <lineage>
        <taxon>Eukaryota</taxon>
        <taxon>Cryptophyceae</taxon>
        <taxon>Pyrenomonadales</taxon>
        <taxon>Geminigeraceae</taxon>
        <taxon>Guillardia</taxon>
    </lineage>
</organism>
<dbReference type="GO" id="GO:0005524">
    <property type="term" value="F:ATP binding"/>
    <property type="evidence" value="ECO:0007669"/>
    <property type="project" value="UniProtKB-UniRule"/>
</dbReference>
<dbReference type="GO" id="GO:0016787">
    <property type="term" value="F:hydrolase activity"/>
    <property type="evidence" value="ECO:0007669"/>
    <property type="project" value="UniProtKB-KW"/>
</dbReference>
<feature type="domain" description="Helicase ATP-binding" evidence="10">
    <location>
        <begin position="29"/>
        <end position="215"/>
    </location>
</feature>
<evidence type="ECO:0000313" key="14">
    <source>
        <dbReference type="Proteomes" id="UP000011087"/>
    </source>
</evidence>
<dbReference type="SUPFAM" id="SSF52540">
    <property type="entry name" value="P-loop containing nucleoside triphosphate hydrolases"/>
    <property type="match status" value="1"/>
</dbReference>
<evidence type="ECO:0000313" key="13">
    <source>
        <dbReference type="EnsemblProtists" id="EKX36241"/>
    </source>
</evidence>
<gene>
    <name evidence="12" type="ORF">GUITHDRAFT_48109</name>
</gene>
<protein>
    <recommendedName>
        <fullName evidence="8">ATP-dependent RNA helicase</fullName>
        <ecNumber evidence="8">3.6.4.13</ecNumber>
    </recommendedName>
</protein>
<evidence type="ECO:0000256" key="6">
    <source>
        <dbReference type="ARBA" id="ARBA00022884"/>
    </source>
</evidence>
<dbReference type="EMBL" id="JH993077">
    <property type="protein sequence ID" value="EKX36241.1"/>
    <property type="molecule type" value="Genomic_DNA"/>
</dbReference>
<evidence type="ECO:0000256" key="3">
    <source>
        <dbReference type="ARBA" id="ARBA00022801"/>
    </source>
</evidence>
<evidence type="ECO:0000313" key="12">
    <source>
        <dbReference type="EMBL" id="EKX36241.1"/>
    </source>
</evidence>
<sequence>SLQLNGKLVENLKTLFSASRMTLIQRGAVPAILRGADVMMKAKTGTGKTLAYLTPVVEWLVTRKERLTRADGSFALIVVPTRELGLQVHEVLSNLLRPFHWLVPGLLIGGEKKKSEKARIRKGLSVLVGTPGRLSDHVRTTECFNVKSMQFLIFDEADRLMDMGFEQDINCICDFVREKRDKSCPTRMQTVLVSATLQQKVRQFAHSLLSSPVYVTDSSSGAMMTETGEEGKEEEAGEGEDEENKKFELPSRLRQYWMSIPCKRRLLSLCSFLRQRSIPSTRACKMIVFVSSIAEVKFLHYLLPRAVLPDDIPIYGLHGDMTQAERTKSFYGFTASSRAILVCTDVAARGLDFPKIEWIVQFDPPTELEEYVHRCGRTARMTTEGDALLFLMPHEEKYVSLLGKHGLSLSPIPTRTLLVSEERRRRGGEGGGGGGREGEVWMLQSNPDPPAELARDAFTSFTRAYATHNKGTKAIFHPKALHLGHVAASFALRE</sequence>
<keyword evidence="6 8" id="KW-0694">RNA-binding</keyword>
<reference evidence="12 14" key="1">
    <citation type="journal article" date="2012" name="Nature">
        <title>Algal genomes reveal evolutionary mosaicism and the fate of nucleomorphs.</title>
        <authorList>
            <consortium name="DOE Joint Genome Institute"/>
            <person name="Curtis B.A."/>
            <person name="Tanifuji G."/>
            <person name="Burki F."/>
            <person name="Gruber A."/>
            <person name="Irimia M."/>
            <person name="Maruyama S."/>
            <person name="Arias M.C."/>
            <person name="Ball S.G."/>
            <person name="Gile G.H."/>
            <person name="Hirakawa Y."/>
            <person name="Hopkins J.F."/>
            <person name="Kuo A."/>
            <person name="Rensing S.A."/>
            <person name="Schmutz J."/>
            <person name="Symeonidi A."/>
            <person name="Elias M."/>
            <person name="Eveleigh R.J."/>
            <person name="Herman E.K."/>
            <person name="Klute M.J."/>
            <person name="Nakayama T."/>
            <person name="Obornik M."/>
            <person name="Reyes-Prieto A."/>
            <person name="Armbrust E.V."/>
            <person name="Aves S.J."/>
            <person name="Beiko R.G."/>
            <person name="Coutinho P."/>
            <person name="Dacks J.B."/>
            <person name="Durnford D.G."/>
            <person name="Fast N.M."/>
            <person name="Green B.R."/>
            <person name="Grisdale C.J."/>
            <person name="Hempel F."/>
            <person name="Henrissat B."/>
            <person name="Hoppner M.P."/>
            <person name="Ishida K."/>
            <person name="Kim E."/>
            <person name="Koreny L."/>
            <person name="Kroth P.G."/>
            <person name="Liu Y."/>
            <person name="Malik S.B."/>
            <person name="Maier U.G."/>
            <person name="McRose D."/>
            <person name="Mock T."/>
            <person name="Neilson J.A."/>
            <person name="Onodera N.T."/>
            <person name="Poole A.M."/>
            <person name="Pritham E.J."/>
            <person name="Richards T.A."/>
            <person name="Rocap G."/>
            <person name="Roy S.W."/>
            <person name="Sarai C."/>
            <person name="Schaack S."/>
            <person name="Shirato S."/>
            <person name="Slamovits C.H."/>
            <person name="Spencer D.F."/>
            <person name="Suzuki S."/>
            <person name="Worden A.Z."/>
            <person name="Zauner S."/>
            <person name="Barry K."/>
            <person name="Bell C."/>
            <person name="Bharti A.K."/>
            <person name="Crow J.A."/>
            <person name="Grimwood J."/>
            <person name="Kramer R."/>
            <person name="Lindquist E."/>
            <person name="Lucas S."/>
            <person name="Salamov A."/>
            <person name="McFadden G.I."/>
            <person name="Lane C.E."/>
            <person name="Keeling P.J."/>
            <person name="Gray M.W."/>
            <person name="Grigoriev I.V."/>
            <person name="Archibald J.M."/>
        </authorList>
    </citation>
    <scope>NUCLEOTIDE SEQUENCE</scope>
    <source>
        <strain evidence="12 14">CCMP2712</strain>
    </source>
</reference>
<dbReference type="InterPro" id="IPR025313">
    <property type="entry name" value="SPB4-like_CTE"/>
</dbReference>
<evidence type="ECO:0000256" key="1">
    <source>
        <dbReference type="ARBA" id="ARBA00004229"/>
    </source>
</evidence>
<dbReference type="PROSITE" id="PS51192">
    <property type="entry name" value="HELICASE_ATP_BIND_1"/>
    <property type="match status" value="1"/>
</dbReference>
<dbReference type="GeneID" id="17292959"/>
<reference evidence="13" key="3">
    <citation type="submission" date="2016-03" db="UniProtKB">
        <authorList>
            <consortium name="EnsemblProtists"/>
        </authorList>
    </citation>
    <scope>IDENTIFICATION</scope>
</reference>
<comment type="catalytic activity">
    <reaction evidence="8">
        <text>ATP + H2O = ADP + phosphate + H(+)</text>
        <dbReference type="Rhea" id="RHEA:13065"/>
        <dbReference type="ChEBI" id="CHEBI:15377"/>
        <dbReference type="ChEBI" id="CHEBI:15378"/>
        <dbReference type="ChEBI" id="CHEBI:30616"/>
        <dbReference type="ChEBI" id="CHEBI:43474"/>
        <dbReference type="ChEBI" id="CHEBI:456216"/>
        <dbReference type="EC" id="3.6.4.13"/>
    </reaction>
</comment>
<dbReference type="PaxDb" id="55529-EKX36241"/>
<comment type="similarity">
    <text evidence="7">Belongs to the DEAD box helicase family.</text>
</comment>
<evidence type="ECO:0000256" key="8">
    <source>
        <dbReference type="RuleBase" id="RU365068"/>
    </source>
</evidence>
<dbReference type="SMART" id="SM00487">
    <property type="entry name" value="DEXDc"/>
    <property type="match status" value="1"/>
</dbReference>
<feature type="region of interest" description="Disordered" evidence="9">
    <location>
        <begin position="218"/>
        <end position="246"/>
    </location>
</feature>
<keyword evidence="3 7" id="KW-0378">Hydrolase</keyword>
<dbReference type="CDD" id="cd18787">
    <property type="entry name" value="SF2_C_DEAD"/>
    <property type="match status" value="1"/>
</dbReference>
<dbReference type="GO" id="GO:0009507">
    <property type="term" value="C:chloroplast"/>
    <property type="evidence" value="ECO:0007669"/>
    <property type="project" value="UniProtKB-SubCell"/>
</dbReference>
<dbReference type="EnsemblProtists" id="EKX36241">
    <property type="protein sequence ID" value="EKX36241"/>
    <property type="gene ID" value="GUITHDRAFT_48109"/>
</dbReference>